<dbReference type="Proteomes" id="UP001219525">
    <property type="component" value="Unassembled WGS sequence"/>
</dbReference>
<reference evidence="2" key="1">
    <citation type="submission" date="2023-03" db="EMBL/GenBank/DDBJ databases">
        <title>Massive genome expansion in bonnet fungi (Mycena s.s.) driven by repeated elements and novel gene families across ecological guilds.</title>
        <authorList>
            <consortium name="Lawrence Berkeley National Laboratory"/>
            <person name="Harder C.B."/>
            <person name="Miyauchi S."/>
            <person name="Viragh M."/>
            <person name="Kuo A."/>
            <person name="Thoen E."/>
            <person name="Andreopoulos B."/>
            <person name="Lu D."/>
            <person name="Skrede I."/>
            <person name="Drula E."/>
            <person name="Henrissat B."/>
            <person name="Morin E."/>
            <person name="Kohler A."/>
            <person name="Barry K."/>
            <person name="LaButti K."/>
            <person name="Morin E."/>
            <person name="Salamov A."/>
            <person name="Lipzen A."/>
            <person name="Mereny Z."/>
            <person name="Hegedus B."/>
            <person name="Baldrian P."/>
            <person name="Stursova M."/>
            <person name="Weitz H."/>
            <person name="Taylor A."/>
            <person name="Grigoriev I.V."/>
            <person name="Nagy L.G."/>
            <person name="Martin F."/>
            <person name="Kauserud H."/>
        </authorList>
    </citation>
    <scope>NUCLEOTIDE SEQUENCE</scope>
    <source>
        <strain evidence="2">9144</strain>
    </source>
</reference>
<proteinExistence type="predicted"/>
<protein>
    <submittedName>
        <fullName evidence="2">Uncharacterized protein</fullName>
    </submittedName>
</protein>
<evidence type="ECO:0000313" key="3">
    <source>
        <dbReference type="Proteomes" id="UP001219525"/>
    </source>
</evidence>
<organism evidence="2 3">
    <name type="scientific">Mycena pura</name>
    <dbReference type="NCBI Taxonomy" id="153505"/>
    <lineage>
        <taxon>Eukaryota</taxon>
        <taxon>Fungi</taxon>
        <taxon>Dikarya</taxon>
        <taxon>Basidiomycota</taxon>
        <taxon>Agaricomycotina</taxon>
        <taxon>Agaricomycetes</taxon>
        <taxon>Agaricomycetidae</taxon>
        <taxon>Agaricales</taxon>
        <taxon>Marasmiineae</taxon>
        <taxon>Mycenaceae</taxon>
        <taxon>Mycena</taxon>
    </lineage>
</organism>
<comment type="caution">
    <text evidence="2">The sequence shown here is derived from an EMBL/GenBank/DDBJ whole genome shotgun (WGS) entry which is preliminary data.</text>
</comment>
<feature type="region of interest" description="Disordered" evidence="1">
    <location>
        <begin position="78"/>
        <end position="171"/>
    </location>
</feature>
<name>A0AAD6YGP6_9AGAR</name>
<dbReference type="EMBL" id="JARJCW010000009">
    <property type="protein sequence ID" value="KAJ7220589.1"/>
    <property type="molecule type" value="Genomic_DNA"/>
</dbReference>
<gene>
    <name evidence="2" type="ORF">GGX14DRAFT_559378</name>
</gene>
<feature type="compositionally biased region" description="Low complexity" evidence="1">
    <location>
        <begin position="78"/>
        <end position="90"/>
    </location>
</feature>
<feature type="compositionally biased region" description="Basic residues" evidence="1">
    <location>
        <begin position="141"/>
        <end position="171"/>
    </location>
</feature>
<evidence type="ECO:0000313" key="2">
    <source>
        <dbReference type="EMBL" id="KAJ7220589.1"/>
    </source>
</evidence>
<sequence length="409" mass="43888">MLTGVIVRPAANVAAFGRRSRVPSLQDFELSTWACAGNPLHKTFIRWPACAVADVKVQEVLALAPPPMPMLPPPPITMPTTTPITAASTNDDADDDNHDAPARATARSCPSSAVQVGDGQGKNMPPKRPTHAQTAATTSCSRRHHRQGPRRPRRHHRHRRHHRPACPRRRHRLTRSHRRCFPSALLLPACVATVSPARTLRAPACTRRLSCLLVPPLSRPPALAAAALSAHTTAVLPTHTTTGLPTCNVAIPPPPPCLLALPPPRATAAACPHRRCPACLRRLCLPCLPAPLLLPARAAVPPACSHRRHPARSLSHATAVLPAHAVAALPAHAAVVRPAHTTAVLPARTAAVPPAFLPVITDWLSHHKQICESQYNTFERRKPEDPPYAAAAKNSVNDIHPVIAFANPT</sequence>
<evidence type="ECO:0000256" key="1">
    <source>
        <dbReference type="SAM" id="MobiDB-lite"/>
    </source>
</evidence>
<dbReference type="AlphaFoldDB" id="A0AAD6YGP6"/>
<keyword evidence="3" id="KW-1185">Reference proteome</keyword>
<accession>A0AAD6YGP6</accession>
<feature type="compositionally biased region" description="Polar residues" evidence="1">
    <location>
        <begin position="131"/>
        <end position="140"/>
    </location>
</feature>